<dbReference type="NCBIfam" id="NF011676">
    <property type="entry name" value="PRK15095.1"/>
    <property type="match status" value="1"/>
</dbReference>
<evidence type="ECO:0000313" key="8">
    <source>
        <dbReference type="EMBL" id="EAW30991.1"/>
    </source>
</evidence>
<evidence type="ECO:0000256" key="3">
    <source>
        <dbReference type="ARBA" id="ARBA00023110"/>
    </source>
</evidence>
<accession>A0YDV7</accession>
<dbReference type="eggNOG" id="COG1047">
    <property type="taxonomic scope" value="Bacteria"/>
</dbReference>
<evidence type="ECO:0000256" key="5">
    <source>
        <dbReference type="PROSITE-ProRule" id="PRU00277"/>
    </source>
</evidence>
<proteinExistence type="inferred from homology"/>
<name>A0YDV7_9GAMM</name>
<evidence type="ECO:0000256" key="6">
    <source>
        <dbReference type="RuleBase" id="RU003915"/>
    </source>
</evidence>
<evidence type="ECO:0000256" key="1">
    <source>
        <dbReference type="ARBA" id="ARBA00000971"/>
    </source>
</evidence>
<gene>
    <name evidence="8" type="ORF">GP2143_10352</name>
</gene>
<dbReference type="Gene3D" id="2.40.10.330">
    <property type="match status" value="1"/>
</dbReference>
<dbReference type="InterPro" id="IPR046357">
    <property type="entry name" value="PPIase_dom_sf"/>
</dbReference>
<comment type="catalytic activity">
    <reaction evidence="1 5 6">
        <text>[protein]-peptidylproline (omega=180) = [protein]-peptidylproline (omega=0)</text>
        <dbReference type="Rhea" id="RHEA:16237"/>
        <dbReference type="Rhea" id="RHEA-COMP:10747"/>
        <dbReference type="Rhea" id="RHEA-COMP:10748"/>
        <dbReference type="ChEBI" id="CHEBI:83833"/>
        <dbReference type="ChEBI" id="CHEBI:83834"/>
        <dbReference type="EC" id="5.2.1.8"/>
    </reaction>
</comment>
<dbReference type="PROSITE" id="PS50059">
    <property type="entry name" value="FKBP_PPIASE"/>
    <property type="match status" value="1"/>
</dbReference>
<dbReference type="InterPro" id="IPR048261">
    <property type="entry name" value="SlpA/SlyD-like_ins_sf"/>
</dbReference>
<evidence type="ECO:0000313" key="9">
    <source>
        <dbReference type="Proteomes" id="UP000004931"/>
    </source>
</evidence>
<dbReference type="InterPro" id="IPR001179">
    <property type="entry name" value="PPIase_FKBP_dom"/>
</dbReference>
<evidence type="ECO:0000256" key="4">
    <source>
        <dbReference type="ARBA" id="ARBA00023235"/>
    </source>
</evidence>
<dbReference type="PANTHER" id="PTHR47861:SF4">
    <property type="entry name" value="FKBP-TYPE 16 KDA PEPTIDYL-PROLYL CIS-TRANS ISOMERASE"/>
    <property type="match status" value="1"/>
</dbReference>
<dbReference type="Gene3D" id="3.10.50.40">
    <property type="match status" value="1"/>
</dbReference>
<protein>
    <recommendedName>
        <fullName evidence="6">Peptidyl-prolyl cis-trans isomerase</fullName>
        <ecNumber evidence="6">5.2.1.8</ecNumber>
    </recommendedName>
</protein>
<evidence type="ECO:0000256" key="2">
    <source>
        <dbReference type="ARBA" id="ARBA00006577"/>
    </source>
</evidence>
<reference evidence="8 9" key="1">
    <citation type="journal article" date="2010" name="J. Bacteriol.">
        <title>Genome sequence of the oligotrophic marine Gammaproteobacterium HTCC2143, isolated from the Oregon Coast.</title>
        <authorList>
            <person name="Oh H.M."/>
            <person name="Kang I."/>
            <person name="Ferriera S."/>
            <person name="Giovannoni S.J."/>
            <person name="Cho J.C."/>
        </authorList>
    </citation>
    <scope>NUCLEOTIDE SEQUENCE [LARGE SCALE GENOMIC DNA]</scope>
    <source>
        <strain evidence="8 9">HTCC2143</strain>
    </source>
</reference>
<organism evidence="8 9">
    <name type="scientific">marine gamma proteobacterium HTCC2143</name>
    <dbReference type="NCBI Taxonomy" id="247633"/>
    <lineage>
        <taxon>Bacteria</taxon>
        <taxon>Pseudomonadati</taxon>
        <taxon>Pseudomonadota</taxon>
        <taxon>Gammaproteobacteria</taxon>
        <taxon>Cellvibrionales</taxon>
        <taxon>Spongiibacteraceae</taxon>
        <taxon>BD1-7 clade</taxon>
    </lineage>
</organism>
<sequence>MNNLAIAGDTKVTLHFSLKFEDGSVVDSTFDKEPATFTIGDGSLLDGFERKLFGLKAGEKDSFIVSPEDGFGQSNPNNVQRFSRGDFSADLELAEGLVISFADASQSELPGVVQSVDGDRVMVDFNHPLAGRNILFDVEIINVGGLDS</sequence>
<comment type="caution">
    <text evidence="8">The sequence shown here is derived from an EMBL/GenBank/DDBJ whole genome shotgun (WGS) entry which is preliminary data.</text>
</comment>
<dbReference type="STRING" id="247633.GP2143_10352"/>
<dbReference type="OrthoDB" id="9808891at2"/>
<dbReference type="Proteomes" id="UP000004931">
    <property type="component" value="Unassembled WGS sequence"/>
</dbReference>
<dbReference type="EC" id="5.2.1.8" evidence="6"/>
<dbReference type="GO" id="GO:0003755">
    <property type="term" value="F:peptidyl-prolyl cis-trans isomerase activity"/>
    <property type="evidence" value="ECO:0007669"/>
    <property type="project" value="UniProtKB-UniRule"/>
</dbReference>
<dbReference type="EMBL" id="AAVT01000005">
    <property type="protein sequence ID" value="EAW30991.1"/>
    <property type="molecule type" value="Genomic_DNA"/>
</dbReference>
<dbReference type="AlphaFoldDB" id="A0YDV7"/>
<dbReference type="SUPFAM" id="SSF54534">
    <property type="entry name" value="FKBP-like"/>
    <property type="match status" value="1"/>
</dbReference>
<dbReference type="Pfam" id="PF00254">
    <property type="entry name" value="FKBP_C"/>
    <property type="match status" value="1"/>
</dbReference>
<keyword evidence="3 5" id="KW-0697">Rotamase</keyword>
<evidence type="ECO:0000259" key="7">
    <source>
        <dbReference type="PROSITE" id="PS50059"/>
    </source>
</evidence>
<feature type="domain" description="PPIase FKBP-type" evidence="7">
    <location>
        <begin position="9"/>
        <end position="95"/>
    </location>
</feature>
<keyword evidence="9" id="KW-1185">Reference proteome</keyword>
<dbReference type="PANTHER" id="PTHR47861">
    <property type="entry name" value="FKBP-TYPE PEPTIDYL-PROLYL CIS-TRANS ISOMERASE SLYD"/>
    <property type="match status" value="1"/>
</dbReference>
<comment type="similarity">
    <text evidence="2 6">Belongs to the FKBP-type PPIase family.</text>
</comment>
<keyword evidence="4 5" id="KW-0413">Isomerase</keyword>